<evidence type="ECO:0000256" key="1">
    <source>
        <dbReference type="ARBA" id="ARBA00022574"/>
    </source>
</evidence>
<evidence type="ECO:0000256" key="4">
    <source>
        <dbReference type="SAM" id="MobiDB-lite"/>
    </source>
</evidence>
<keyword evidence="1 3" id="KW-0853">WD repeat</keyword>
<dbReference type="AlphaFoldDB" id="A0A1B7TJX4"/>
<organism evidence="5 6">
    <name type="scientific">Hanseniaspora valbyensis NRRL Y-1626</name>
    <dbReference type="NCBI Taxonomy" id="766949"/>
    <lineage>
        <taxon>Eukaryota</taxon>
        <taxon>Fungi</taxon>
        <taxon>Dikarya</taxon>
        <taxon>Ascomycota</taxon>
        <taxon>Saccharomycotina</taxon>
        <taxon>Saccharomycetes</taxon>
        <taxon>Saccharomycodales</taxon>
        <taxon>Saccharomycodaceae</taxon>
        <taxon>Hanseniaspora</taxon>
    </lineage>
</organism>
<dbReference type="InterPro" id="IPR001680">
    <property type="entry name" value="WD40_rpt"/>
</dbReference>
<evidence type="ECO:0000313" key="6">
    <source>
        <dbReference type="Proteomes" id="UP000092321"/>
    </source>
</evidence>
<dbReference type="SUPFAM" id="SSF50978">
    <property type="entry name" value="WD40 repeat-like"/>
    <property type="match status" value="1"/>
</dbReference>
<dbReference type="Gene3D" id="2.130.10.10">
    <property type="entry name" value="YVTN repeat-like/Quinoprotein amine dehydrogenase"/>
    <property type="match status" value="1"/>
</dbReference>
<evidence type="ECO:0000256" key="3">
    <source>
        <dbReference type="PROSITE-ProRule" id="PRU00221"/>
    </source>
</evidence>
<sequence length="430" mass="47302">MFNSFNTNNNTGSSAFGNSTNTGGLFGQQPQQQQQQNSVFGSSPANPSLALSNNTNSNNSNNSSINIPVLENEITLDNAHSDTITNIHFSPVNQLQFISSAWDGFVRIWDCSTGSINKIAEFQHTGNAPVLTCAYSSDGTKVFSGGVDGIIHIFDLQTQTLQILATLSSPVHLMKIANIGGMEVLISGSWDSKINYWDIRQINSTNPLSFLQLPERLFCMDNNSQGILVAACGNKCTYLINLSNPQSIFKTLQSTLKHQPKSIKCFLKNHGFSLASVEGRCSVVYFDENEHKKSGFTFKCHRQNSRTFNPLNMNNSTLGNIPGGYKGAFAYSVNSVLIHPVYGTVATSGSDGVTSFWNTEMRHRIKGLQCLNYPVTASAFNMQGNLLAYTLSYDWSFGSKCSTESNPNIIRIHQCLDDEVKEKKKTTAFR</sequence>
<dbReference type="InterPro" id="IPR015943">
    <property type="entry name" value="WD40/YVTN_repeat-like_dom_sf"/>
</dbReference>
<dbReference type="EMBL" id="LXPE01000001">
    <property type="protein sequence ID" value="OBA29037.1"/>
    <property type="molecule type" value="Genomic_DNA"/>
</dbReference>
<evidence type="ECO:0000313" key="5">
    <source>
        <dbReference type="EMBL" id="OBA29037.1"/>
    </source>
</evidence>
<evidence type="ECO:0000256" key="2">
    <source>
        <dbReference type="ARBA" id="ARBA00022737"/>
    </source>
</evidence>
<protein>
    <submittedName>
        <fullName evidence="5">WD40 repeat-like protein</fullName>
    </submittedName>
</protein>
<dbReference type="InterPro" id="IPR036322">
    <property type="entry name" value="WD40_repeat_dom_sf"/>
</dbReference>
<feature type="region of interest" description="Disordered" evidence="4">
    <location>
        <begin position="1"/>
        <end position="64"/>
    </location>
</feature>
<feature type="compositionally biased region" description="Low complexity" evidence="4">
    <location>
        <begin position="45"/>
        <end position="64"/>
    </location>
</feature>
<dbReference type="Proteomes" id="UP000092321">
    <property type="component" value="Unassembled WGS sequence"/>
</dbReference>
<dbReference type="PANTHER" id="PTHR10971">
    <property type="entry name" value="MRNA EXPORT FACTOR AND BUB3"/>
    <property type="match status" value="1"/>
</dbReference>
<gene>
    <name evidence="5" type="ORF">HANVADRAFT_50981</name>
</gene>
<name>A0A1B7TJX4_9ASCO</name>
<keyword evidence="6" id="KW-1185">Reference proteome</keyword>
<reference evidence="6" key="1">
    <citation type="journal article" date="2016" name="Proc. Natl. Acad. Sci. U.S.A.">
        <title>Comparative genomics of biotechnologically important yeasts.</title>
        <authorList>
            <person name="Riley R."/>
            <person name="Haridas S."/>
            <person name="Wolfe K.H."/>
            <person name="Lopes M.R."/>
            <person name="Hittinger C.T."/>
            <person name="Goeker M."/>
            <person name="Salamov A.A."/>
            <person name="Wisecaver J.H."/>
            <person name="Long T.M."/>
            <person name="Calvey C.H."/>
            <person name="Aerts A.L."/>
            <person name="Barry K.W."/>
            <person name="Choi C."/>
            <person name="Clum A."/>
            <person name="Coughlan A.Y."/>
            <person name="Deshpande S."/>
            <person name="Douglass A.P."/>
            <person name="Hanson S.J."/>
            <person name="Klenk H.-P."/>
            <person name="LaButti K.M."/>
            <person name="Lapidus A."/>
            <person name="Lindquist E.A."/>
            <person name="Lipzen A.M."/>
            <person name="Meier-Kolthoff J.P."/>
            <person name="Ohm R.A."/>
            <person name="Otillar R.P."/>
            <person name="Pangilinan J.L."/>
            <person name="Peng Y."/>
            <person name="Rokas A."/>
            <person name="Rosa C.A."/>
            <person name="Scheuner C."/>
            <person name="Sibirny A.A."/>
            <person name="Slot J.C."/>
            <person name="Stielow J.B."/>
            <person name="Sun H."/>
            <person name="Kurtzman C.P."/>
            <person name="Blackwell M."/>
            <person name="Grigoriev I.V."/>
            <person name="Jeffries T.W."/>
        </authorList>
    </citation>
    <scope>NUCLEOTIDE SEQUENCE [LARGE SCALE GENOMIC DNA]</scope>
    <source>
        <strain evidence="6">NRRL Y-1626</strain>
    </source>
</reference>
<dbReference type="Pfam" id="PF00400">
    <property type="entry name" value="WD40"/>
    <property type="match status" value="2"/>
</dbReference>
<dbReference type="OrthoDB" id="256303at2759"/>
<feature type="compositionally biased region" description="Low complexity" evidence="4">
    <location>
        <begin position="1"/>
        <end position="36"/>
    </location>
</feature>
<comment type="caution">
    <text evidence="5">The sequence shown here is derived from an EMBL/GenBank/DDBJ whole genome shotgun (WGS) entry which is preliminary data.</text>
</comment>
<feature type="repeat" description="WD" evidence="3">
    <location>
        <begin position="77"/>
        <end position="119"/>
    </location>
</feature>
<dbReference type="SMART" id="SM00320">
    <property type="entry name" value="WD40"/>
    <property type="match status" value="4"/>
</dbReference>
<dbReference type="PROSITE" id="PS50082">
    <property type="entry name" value="WD_REPEATS_2"/>
    <property type="match status" value="1"/>
</dbReference>
<accession>A0A1B7TJX4</accession>
<keyword evidence="2" id="KW-0677">Repeat</keyword>
<dbReference type="PROSITE" id="PS50294">
    <property type="entry name" value="WD_REPEATS_REGION"/>
    <property type="match status" value="1"/>
</dbReference>
<proteinExistence type="predicted"/>